<dbReference type="EMBL" id="MUGW01000022">
    <property type="protein sequence ID" value="OXA91281.1"/>
    <property type="molecule type" value="Genomic_DNA"/>
</dbReference>
<proteinExistence type="predicted"/>
<evidence type="ECO:0000313" key="1">
    <source>
        <dbReference type="EMBL" id="OXA91281.1"/>
    </source>
</evidence>
<organism evidence="1 2">
    <name type="scientific">Flavobacterium hercynium</name>
    <dbReference type="NCBI Taxonomy" id="387094"/>
    <lineage>
        <taxon>Bacteria</taxon>
        <taxon>Pseudomonadati</taxon>
        <taxon>Bacteroidota</taxon>
        <taxon>Flavobacteriia</taxon>
        <taxon>Flavobacteriales</taxon>
        <taxon>Flavobacteriaceae</taxon>
        <taxon>Flavobacterium</taxon>
    </lineage>
</organism>
<gene>
    <name evidence="1" type="ORF">B0A66_11770</name>
</gene>
<reference evidence="1 2" key="1">
    <citation type="submission" date="2016-11" db="EMBL/GenBank/DDBJ databases">
        <title>Whole genomes of Flavobacteriaceae.</title>
        <authorList>
            <person name="Stine C."/>
            <person name="Li C."/>
            <person name="Tadesse D."/>
        </authorList>
    </citation>
    <scope>NUCLEOTIDE SEQUENCE [LARGE SCALE GENOMIC DNA]</scope>
    <source>
        <strain evidence="1 2">DSM 18292</strain>
    </source>
</reference>
<evidence type="ECO:0000313" key="2">
    <source>
        <dbReference type="Proteomes" id="UP000198345"/>
    </source>
</evidence>
<dbReference type="Proteomes" id="UP000198345">
    <property type="component" value="Unassembled WGS sequence"/>
</dbReference>
<keyword evidence="2" id="KW-1185">Reference proteome</keyword>
<sequence length="137" mass="15982">MPYNAKIDVNNVKYETVNKNIIKGIEDFSCGDQLVRYISLPKINNLDLILIPMDCGDFPYRFYLITIKDNKIISNIYVEGEWSEPETYGNFEKTNFSIDENEIIHVTTKVIIDNKIQSENSKMYKVNENGTFRDIQI</sequence>
<comment type="caution">
    <text evidence="1">The sequence shown here is derived from an EMBL/GenBank/DDBJ whole genome shotgun (WGS) entry which is preliminary data.</text>
</comment>
<protein>
    <submittedName>
        <fullName evidence="1">Uncharacterized protein</fullName>
    </submittedName>
</protein>
<dbReference type="AlphaFoldDB" id="A0A226HCB4"/>
<name>A0A226HCB4_9FLAO</name>
<accession>A0A226HCB4</accession>